<dbReference type="Pfam" id="PF03004">
    <property type="entry name" value="Transposase_24"/>
    <property type="match status" value="1"/>
</dbReference>
<protein>
    <recommendedName>
        <fullName evidence="3">Transposase</fullName>
    </recommendedName>
</protein>
<organism evidence="2">
    <name type="scientific">Lotus japonicus</name>
    <name type="common">Lotus corniculatus var. japonicus</name>
    <dbReference type="NCBI Taxonomy" id="34305"/>
    <lineage>
        <taxon>Eukaryota</taxon>
        <taxon>Viridiplantae</taxon>
        <taxon>Streptophyta</taxon>
        <taxon>Embryophyta</taxon>
        <taxon>Tracheophyta</taxon>
        <taxon>Spermatophyta</taxon>
        <taxon>Magnoliopsida</taxon>
        <taxon>eudicotyledons</taxon>
        <taxon>Gunneridae</taxon>
        <taxon>Pentapetalae</taxon>
        <taxon>rosids</taxon>
        <taxon>fabids</taxon>
        <taxon>Fabales</taxon>
        <taxon>Fabaceae</taxon>
        <taxon>Papilionoideae</taxon>
        <taxon>50 kb inversion clade</taxon>
        <taxon>NPAAA clade</taxon>
        <taxon>Hologalegina</taxon>
        <taxon>robinioid clade</taxon>
        <taxon>Loteae</taxon>
        <taxon>Lotus</taxon>
    </lineage>
</organism>
<dbReference type="InterPro" id="IPR004252">
    <property type="entry name" value="Probable_transposase_24"/>
</dbReference>
<dbReference type="PANTHER" id="PTHR33144">
    <property type="entry name" value="OS10G0409366 PROTEIN-RELATED"/>
    <property type="match status" value="1"/>
</dbReference>
<evidence type="ECO:0000313" key="2">
    <source>
        <dbReference type="EMBL" id="AFK44328.1"/>
    </source>
</evidence>
<accession>I3SVN6</accession>
<feature type="region of interest" description="Disordered" evidence="1">
    <location>
        <begin position="9"/>
        <end position="54"/>
    </location>
</feature>
<dbReference type="PANTHER" id="PTHR33144:SF16">
    <property type="entry name" value="OS02G0129000 PROTEIN"/>
    <property type="match status" value="1"/>
</dbReference>
<name>I3SVN6_LOTJA</name>
<dbReference type="AlphaFoldDB" id="I3SVN6"/>
<reference evidence="2" key="1">
    <citation type="submission" date="2012-05" db="EMBL/GenBank/DDBJ databases">
        <authorList>
            <person name="Krishnakumar V."/>
            <person name="Cheung F."/>
            <person name="Xiao Y."/>
            <person name="Chan A."/>
            <person name="Moskal W.A."/>
            <person name="Town C.D."/>
        </authorList>
    </citation>
    <scope>NUCLEOTIDE SEQUENCE</scope>
</reference>
<dbReference type="EMBL" id="BT144534">
    <property type="protein sequence ID" value="AFK44328.1"/>
    <property type="molecule type" value="mRNA"/>
</dbReference>
<evidence type="ECO:0008006" key="3">
    <source>
        <dbReference type="Google" id="ProtNLM"/>
    </source>
</evidence>
<evidence type="ECO:0000256" key="1">
    <source>
        <dbReference type="SAM" id="MobiDB-lite"/>
    </source>
</evidence>
<feature type="compositionally biased region" description="Acidic residues" evidence="1">
    <location>
        <begin position="18"/>
        <end position="37"/>
    </location>
</feature>
<proteinExistence type="evidence at transcript level"/>
<sequence>MPLNEYINKNIHELEIEHSEDEQSEDNDINEEVEGESNDCTSEASASKRKRGKTKCKNVHARSVDDREEIILNVEGEPVGPNQKIVSELSSFLGTIARSADLCPLTYTNWKAIPDKSHIWQFVNSKYDIPEKGKKAMFAIIRDAWRRQKCSIKKNHFSKYKNMRDRLKNRPEDVPEAHFRELIDYWRLEAIKEISTKNARNIAQQKWRHRVGPISFACIRERLRASKEDGESPTQADIFIETRKSKKGKKVDEETNNVITKLYDLAENCGQSSSEAFKQVFGDERPG</sequence>